<organism evidence="1 2">
    <name type="scientific">Kribbella alba</name>
    <dbReference type="NCBI Taxonomy" id="190197"/>
    <lineage>
        <taxon>Bacteria</taxon>
        <taxon>Bacillati</taxon>
        <taxon>Actinomycetota</taxon>
        <taxon>Actinomycetes</taxon>
        <taxon>Propionibacteriales</taxon>
        <taxon>Kribbellaceae</taxon>
        <taxon>Kribbella</taxon>
    </lineage>
</organism>
<dbReference type="EMBL" id="BAAANE010000007">
    <property type="protein sequence ID" value="GAA1650026.1"/>
    <property type="molecule type" value="Genomic_DNA"/>
</dbReference>
<protein>
    <recommendedName>
        <fullName evidence="3">Sugar phosphate isomerase/epimerase</fullName>
    </recommendedName>
</protein>
<dbReference type="RefSeq" id="WP_344114114.1">
    <property type="nucleotide sequence ID" value="NZ_BAAANE010000007.1"/>
</dbReference>
<dbReference type="Proteomes" id="UP001501319">
    <property type="component" value="Unassembled WGS sequence"/>
</dbReference>
<evidence type="ECO:0008006" key="3">
    <source>
        <dbReference type="Google" id="ProtNLM"/>
    </source>
</evidence>
<reference evidence="2" key="1">
    <citation type="journal article" date="2019" name="Int. J. Syst. Evol. Microbiol.">
        <title>The Global Catalogue of Microorganisms (GCM) 10K type strain sequencing project: providing services to taxonomists for standard genome sequencing and annotation.</title>
        <authorList>
            <consortium name="The Broad Institute Genomics Platform"/>
            <consortium name="The Broad Institute Genome Sequencing Center for Infectious Disease"/>
            <person name="Wu L."/>
            <person name="Ma J."/>
        </authorList>
    </citation>
    <scope>NUCLEOTIDE SEQUENCE [LARGE SCALE GENOMIC DNA]</scope>
    <source>
        <strain evidence="2">JCM 14306</strain>
    </source>
</reference>
<proteinExistence type="predicted"/>
<sequence>MGLTEASILDDLQRAAEVGVDRVDWDLNIVGTPILDQLDAFRRLAKLLW</sequence>
<evidence type="ECO:0000313" key="1">
    <source>
        <dbReference type="EMBL" id="GAA1650026.1"/>
    </source>
</evidence>
<keyword evidence="2" id="KW-1185">Reference proteome</keyword>
<evidence type="ECO:0000313" key="2">
    <source>
        <dbReference type="Proteomes" id="UP001501319"/>
    </source>
</evidence>
<name>A0ABP4RLT1_9ACTN</name>
<gene>
    <name evidence="1" type="ORF">GCM10009744_47000</name>
</gene>
<comment type="caution">
    <text evidence="1">The sequence shown here is derived from an EMBL/GenBank/DDBJ whole genome shotgun (WGS) entry which is preliminary data.</text>
</comment>
<accession>A0ABP4RLT1</accession>